<feature type="transmembrane region" description="Helical" evidence="1">
    <location>
        <begin position="188"/>
        <end position="208"/>
    </location>
</feature>
<evidence type="ECO:0000313" key="2">
    <source>
        <dbReference type="EMBL" id="WRP17205.1"/>
    </source>
</evidence>
<dbReference type="Proteomes" id="UP001332192">
    <property type="component" value="Chromosome"/>
</dbReference>
<keyword evidence="1" id="KW-0812">Transmembrane</keyword>
<feature type="transmembrane region" description="Helical" evidence="1">
    <location>
        <begin position="70"/>
        <end position="91"/>
    </location>
</feature>
<gene>
    <name evidence="2" type="ORF">U7230_14145</name>
</gene>
<feature type="transmembrane region" description="Helical" evidence="1">
    <location>
        <begin position="112"/>
        <end position="141"/>
    </location>
</feature>
<reference evidence="2 3" key="1">
    <citation type="journal article" date="2024" name="Front. Microbiol.">
        <title>Novel thermophilic genera Geochorda gen. nov. and Carboxydochorda gen. nov. from the deep terrestrial subsurface reveal the ecophysiological diversity in the class Limnochordia.</title>
        <authorList>
            <person name="Karnachuk O.V."/>
            <person name="Lukina A.P."/>
            <person name="Avakyan M.R."/>
            <person name="Kadnikov V.V."/>
            <person name="Begmatov S."/>
            <person name="Beletsky A.V."/>
            <person name="Vlasova K.G."/>
            <person name="Novikov A.A."/>
            <person name="Shcherbakova V.A."/>
            <person name="Mardanov A.V."/>
            <person name="Ravin N.V."/>
        </authorList>
    </citation>
    <scope>NUCLEOTIDE SEQUENCE [LARGE SCALE GENOMIC DNA]</scope>
    <source>
        <strain evidence="2 3">L945</strain>
    </source>
</reference>
<keyword evidence="1" id="KW-0472">Membrane</keyword>
<dbReference type="EMBL" id="CP141615">
    <property type="protein sequence ID" value="WRP17205.1"/>
    <property type="molecule type" value="Genomic_DNA"/>
</dbReference>
<organism evidence="2 3">
    <name type="scientific">Carboxydichorda subterranea</name>
    <dbReference type="NCBI Taxonomy" id="3109565"/>
    <lineage>
        <taxon>Bacteria</taxon>
        <taxon>Bacillati</taxon>
        <taxon>Bacillota</taxon>
        <taxon>Limnochordia</taxon>
        <taxon>Limnochordales</taxon>
        <taxon>Geochordaceae</taxon>
        <taxon>Carboxydichorda</taxon>
    </lineage>
</organism>
<feature type="transmembrane region" description="Helical" evidence="1">
    <location>
        <begin position="431"/>
        <end position="454"/>
    </location>
</feature>
<feature type="transmembrane region" description="Helical" evidence="1">
    <location>
        <begin position="153"/>
        <end position="176"/>
    </location>
</feature>
<keyword evidence="3" id="KW-1185">Reference proteome</keyword>
<feature type="transmembrane region" description="Helical" evidence="1">
    <location>
        <begin position="403"/>
        <end position="425"/>
    </location>
</feature>
<accession>A0ABZ1BX57</accession>
<evidence type="ECO:0000313" key="3">
    <source>
        <dbReference type="Proteomes" id="UP001332192"/>
    </source>
</evidence>
<feature type="transmembrane region" description="Helical" evidence="1">
    <location>
        <begin position="301"/>
        <end position="327"/>
    </location>
</feature>
<feature type="transmembrane region" description="Helical" evidence="1">
    <location>
        <begin position="39"/>
        <end position="58"/>
    </location>
</feature>
<name>A0ABZ1BX57_9FIRM</name>
<feature type="transmembrane region" description="Helical" evidence="1">
    <location>
        <begin position="466"/>
        <end position="493"/>
    </location>
</feature>
<evidence type="ECO:0000256" key="1">
    <source>
        <dbReference type="SAM" id="Phobius"/>
    </source>
</evidence>
<feature type="transmembrane region" description="Helical" evidence="1">
    <location>
        <begin position="349"/>
        <end position="367"/>
    </location>
</feature>
<keyword evidence="1" id="KW-1133">Transmembrane helix</keyword>
<sequence length="497" mass="53745">MAVAERRGVRQVEIGSGPPLAVERLPEPPPMDWRSVLKIIGPSAIVLGVAIGSGEWLIGPSVTAKYGPALLWIATVSIILQTVLNLEMVRYTTYTGEPIFVGMARLRPGSRFWGWLLVIISFLERAWPGWAFTAATAVAVLSLGRLAGPQDSMLIIGLGALLLLVCVVLVSVGGVIERTLEIAQWIMIGLILLFLIAINLIVSPAAAWSETIAGFFKFGFWPAGASITLLAALAGYAGAGGLNNTTISNYYRDKGFGMGQVVGAIPAAIGGRKITVSASGKVFEPTEDNLRRWRIWRRLTVIDIVGVFTVGAFIGMLLPNVLVTAVIPRGSELAQWSIAAYQADALKNAIGPAGWFIPILAGFWILFSTQLGSVDMFTRTVTDVLWFTSPRVRAWSGDQIKKVYYTVLALFVVWALAAFIMVYGIQAQPIFLILLAANMSNVVLALTGIVTLYLNHRYLPREIRPGAVSTVLLSLGILFWATFATMSALANFFGVKF</sequence>
<protein>
    <submittedName>
        <fullName evidence="2">Nramp family divalent metal transporter</fullName>
    </submittedName>
</protein>
<dbReference type="RefSeq" id="WP_324716477.1">
    <property type="nucleotide sequence ID" value="NZ_CP141615.1"/>
</dbReference>
<dbReference type="NCBIfam" id="NF037982">
    <property type="entry name" value="Nramp_1"/>
    <property type="match status" value="1"/>
</dbReference>
<feature type="transmembrane region" description="Helical" evidence="1">
    <location>
        <begin position="220"/>
        <end position="242"/>
    </location>
</feature>
<proteinExistence type="predicted"/>